<dbReference type="Gene3D" id="2.60.120.430">
    <property type="entry name" value="Galactose-binding lectin"/>
    <property type="match status" value="1"/>
</dbReference>
<dbReference type="RefSeq" id="WP_091987066.1">
    <property type="nucleotide sequence ID" value="NZ_FOYV01000001.1"/>
</dbReference>
<evidence type="ECO:0000313" key="2">
    <source>
        <dbReference type="EMBL" id="SFR43387.1"/>
    </source>
</evidence>
<name>A0A1I6GMU6_9GAMM</name>
<feature type="transmembrane region" description="Helical" evidence="1">
    <location>
        <begin position="72"/>
        <end position="93"/>
    </location>
</feature>
<feature type="transmembrane region" description="Helical" evidence="1">
    <location>
        <begin position="16"/>
        <end position="35"/>
    </location>
</feature>
<feature type="transmembrane region" description="Helical" evidence="1">
    <location>
        <begin position="134"/>
        <end position="155"/>
    </location>
</feature>
<organism evidence="2 3">
    <name type="scientific">Marinobacter gudaonensis</name>
    <dbReference type="NCBI Taxonomy" id="375760"/>
    <lineage>
        <taxon>Bacteria</taxon>
        <taxon>Pseudomonadati</taxon>
        <taxon>Pseudomonadota</taxon>
        <taxon>Gammaproteobacteria</taxon>
        <taxon>Pseudomonadales</taxon>
        <taxon>Marinobacteraceae</taxon>
        <taxon>Marinobacter</taxon>
    </lineage>
</organism>
<dbReference type="Proteomes" id="UP000199290">
    <property type="component" value="Unassembled WGS sequence"/>
</dbReference>
<dbReference type="OrthoDB" id="9760450at2"/>
<dbReference type="STRING" id="375760.SAMN04488073_1154"/>
<keyword evidence="3" id="KW-1185">Reference proteome</keyword>
<feature type="transmembrane region" description="Helical" evidence="1">
    <location>
        <begin position="47"/>
        <end position="66"/>
    </location>
</feature>
<keyword evidence="1" id="KW-0812">Transmembrane</keyword>
<evidence type="ECO:0000256" key="1">
    <source>
        <dbReference type="SAM" id="Phobius"/>
    </source>
</evidence>
<dbReference type="EMBL" id="FOYV01000001">
    <property type="protein sequence ID" value="SFR43387.1"/>
    <property type="molecule type" value="Genomic_DNA"/>
</dbReference>
<protein>
    <submittedName>
        <fullName evidence="2">Uncharacterized protein</fullName>
    </submittedName>
</protein>
<dbReference type="AlphaFoldDB" id="A0A1I6GMU6"/>
<gene>
    <name evidence="2" type="ORF">SAMN04488073_1154</name>
</gene>
<sequence>MVSDPPARAPEPGRRLSLLAGFASLLIAPFLFIGGPDWASGPLLRSAWNLGHIALFALLTLAIRPWRWLSGWRLWIAVTAVLLGVGLAIELIQSSFGRDLDGRDLLRNLIGSWLVLAGRPLLSRDSPTSWGERLMAVVVALLLCAELGATGLVAARQWQVHQQLPLLYDFGRDNPAPFWGGNPVLSRQHTVEHPYSLRLDLGTSLYSGVTLHNLPSDWRGYDRLAITLFNPDPESLTMTLRINDVAHDRGANAYGDRFNTQLTLAPGLNTFELSLEQVASAPRQRRMDMDRIRRLGLFAVQLPAPRSVFLVDLRLIRAPGQAATDSR</sequence>
<keyword evidence="1" id="KW-0472">Membrane</keyword>
<accession>A0A1I6GMU6</accession>
<evidence type="ECO:0000313" key="3">
    <source>
        <dbReference type="Proteomes" id="UP000199290"/>
    </source>
</evidence>
<keyword evidence="1" id="KW-1133">Transmembrane helix</keyword>
<proteinExistence type="predicted"/>
<reference evidence="3" key="1">
    <citation type="submission" date="2016-10" db="EMBL/GenBank/DDBJ databases">
        <authorList>
            <person name="Varghese N."/>
            <person name="Submissions S."/>
        </authorList>
    </citation>
    <scope>NUCLEOTIDE SEQUENCE [LARGE SCALE GENOMIC DNA]</scope>
    <source>
        <strain evidence="3">CGMCC 1.6294</strain>
    </source>
</reference>